<dbReference type="PANTHER" id="PTHR31964">
    <property type="entry name" value="ADENINE NUCLEOTIDE ALPHA HYDROLASES-LIKE SUPERFAMILY PROTEIN"/>
    <property type="match status" value="1"/>
</dbReference>
<dbReference type="Gene3D" id="3.40.50.620">
    <property type="entry name" value="HUPs"/>
    <property type="match status" value="2"/>
</dbReference>
<accession>G0QQK6</accession>
<dbReference type="AlphaFoldDB" id="G0QQK6"/>
<dbReference type="RefSeq" id="XP_004036486.1">
    <property type="nucleotide sequence ID" value="XM_004036438.1"/>
</dbReference>
<dbReference type="Pfam" id="PF00582">
    <property type="entry name" value="Usp"/>
    <property type="match status" value="1"/>
</dbReference>
<name>G0QQK6_ICHMU</name>
<dbReference type="PRINTS" id="PR01438">
    <property type="entry name" value="UNVRSLSTRESS"/>
</dbReference>
<dbReference type="SUPFAM" id="SSF52402">
    <property type="entry name" value="Adenine nucleotide alpha hydrolases-like"/>
    <property type="match status" value="2"/>
</dbReference>
<dbReference type="EMBL" id="GL983654">
    <property type="protein sequence ID" value="EGR32500.1"/>
    <property type="molecule type" value="Genomic_DNA"/>
</dbReference>
<reference evidence="2 3" key="1">
    <citation type="submission" date="2011-07" db="EMBL/GenBank/DDBJ databases">
        <authorList>
            <person name="Coyne R."/>
            <person name="Brami D."/>
            <person name="Johnson J."/>
            <person name="Hostetler J."/>
            <person name="Hannick L."/>
            <person name="Clark T."/>
            <person name="Cassidy-Hanley D."/>
            <person name="Inman J."/>
        </authorList>
    </citation>
    <scope>NUCLEOTIDE SEQUENCE [LARGE SCALE GENOMIC DNA]</scope>
    <source>
        <strain evidence="2 3">G5</strain>
    </source>
</reference>
<evidence type="ECO:0000313" key="2">
    <source>
        <dbReference type="EMBL" id="EGR32500.1"/>
    </source>
</evidence>
<dbReference type="InterPro" id="IPR006015">
    <property type="entry name" value="Universal_stress_UspA"/>
</dbReference>
<dbReference type="eggNOG" id="ENOG502SMZW">
    <property type="taxonomic scope" value="Eukaryota"/>
</dbReference>
<organism evidence="2 3">
    <name type="scientific">Ichthyophthirius multifiliis</name>
    <name type="common">White spot disease agent</name>
    <name type="synonym">Ich</name>
    <dbReference type="NCBI Taxonomy" id="5932"/>
    <lineage>
        <taxon>Eukaryota</taxon>
        <taxon>Sar</taxon>
        <taxon>Alveolata</taxon>
        <taxon>Ciliophora</taxon>
        <taxon>Intramacronucleata</taxon>
        <taxon>Oligohymenophorea</taxon>
        <taxon>Hymenostomatida</taxon>
        <taxon>Ophryoglenina</taxon>
        <taxon>Ichthyophthirius</taxon>
    </lineage>
</organism>
<feature type="domain" description="UspA" evidence="1">
    <location>
        <begin position="7"/>
        <end position="142"/>
    </location>
</feature>
<sequence length="280" mass="32417">MIQNINFQNILVAVDGSDYSIKAYKQCQETFGLIKEKINQTIILHITNSKKDYLPLNYQGQQIYDYYIENCLQYQNQRLIIEEQNSELPSCREQILNIANNMQISFIFVGYYGRKQEKKDKNGMSQTVKHLCFHSQIPVFIIKELVCRSTDSSPITYLACLDGSNKAYKALNVCLSLRNQGDKFIFCYAPTPDKQKFSKIIKAKLEQELENFKDIAWQFLELETSFQVVQSICQYINKNKISYVVIGNNGYRAQLENKNFFGNTGEQIVLNSNSNIIIIP</sequence>
<dbReference type="OrthoDB" id="843225at2759"/>
<protein>
    <recommendedName>
        <fullName evidence="1">UspA domain-containing protein</fullName>
    </recommendedName>
</protein>
<proteinExistence type="predicted"/>
<dbReference type="GeneID" id="14908663"/>
<dbReference type="PANTHER" id="PTHR31964:SF113">
    <property type="entry name" value="USPA DOMAIN-CONTAINING PROTEIN"/>
    <property type="match status" value="1"/>
</dbReference>
<evidence type="ECO:0000313" key="3">
    <source>
        <dbReference type="Proteomes" id="UP000008983"/>
    </source>
</evidence>
<dbReference type="InParanoid" id="G0QQK6"/>
<dbReference type="Proteomes" id="UP000008983">
    <property type="component" value="Unassembled WGS sequence"/>
</dbReference>
<dbReference type="OMA" id="NDKITIC"/>
<gene>
    <name evidence="2" type="ORF">IMG5_080800</name>
</gene>
<dbReference type="InterPro" id="IPR014729">
    <property type="entry name" value="Rossmann-like_a/b/a_fold"/>
</dbReference>
<evidence type="ECO:0000259" key="1">
    <source>
        <dbReference type="Pfam" id="PF00582"/>
    </source>
</evidence>
<dbReference type="InterPro" id="IPR006016">
    <property type="entry name" value="UspA"/>
</dbReference>
<keyword evidence="3" id="KW-1185">Reference proteome</keyword>